<proteinExistence type="predicted"/>
<gene>
    <name evidence="2" type="ORF">I1A42_22065</name>
</gene>
<reference evidence="2 3" key="1">
    <citation type="submission" date="2020-11" db="EMBL/GenBank/DDBJ databases">
        <title>Vibrio nitrifigilis sp. nov., a marine nitrogen-fixing bacterium isolated from the lagoon sediment of an islet inside an atoll.</title>
        <authorList>
            <person name="Wang L.-T."/>
            <person name="Shieh W.Y."/>
        </authorList>
    </citation>
    <scope>NUCLEOTIDE SEQUENCE [LARGE SCALE GENOMIC DNA]</scope>
    <source>
        <strain evidence="2 3">NFV-1</strain>
    </source>
</reference>
<protein>
    <submittedName>
        <fullName evidence="2">Uncharacterized protein</fullName>
    </submittedName>
</protein>
<feature type="region of interest" description="Disordered" evidence="1">
    <location>
        <begin position="21"/>
        <end position="48"/>
    </location>
</feature>
<evidence type="ECO:0000313" key="3">
    <source>
        <dbReference type="Proteomes" id="UP000597206"/>
    </source>
</evidence>
<name>A0ABS0GL42_9VIBR</name>
<dbReference type="EMBL" id="JADPMR010000004">
    <property type="protein sequence ID" value="MBF9003168.1"/>
    <property type="molecule type" value="Genomic_DNA"/>
</dbReference>
<evidence type="ECO:0000256" key="1">
    <source>
        <dbReference type="SAM" id="MobiDB-lite"/>
    </source>
</evidence>
<dbReference type="Proteomes" id="UP000597206">
    <property type="component" value="Unassembled WGS sequence"/>
</dbReference>
<dbReference type="RefSeq" id="WP_196125051.1">
    <property type="nucleotide sequence ID" value="NZ_JADPMR010000004.1"/>
</dbReference>
<evidence type="ECO:0000313" key="2">
    <source>
        <dbReference type="EMBL" id="MBF9003168.1"/>
    </source>
</evidence>
<organism evidence="2 3">
    <name type="scientific">Vibrio nitrifigilis</name>
    <dbReference type="NCBI Taxonomy" id="2789781"/>
    <lineage>
        <taxon>Bacteria</taxon>
        <taxon>Pseudomonadati</taxon>
        <taxon>Pseudomonadota</taxon>
        <taxon>Gammaproteobacteria</taxon>
        <taxon>Vibrionales</taxon>
        <taxon>Vibrionaceae</taxon>
        <taxon>Vibrio</taxon>
    </lineage>
</organism>
<keyword evidence="3" id="KW-1185">Reference proteome</keyword>
<sequence>MTFNHFYSLAPEVLATELPTYEQQEQTPHETETLRQQWVKQAQEEGGL</sequence>
<accession>A0ABS0GL42</accession>
<comment type="caution">
    <text evidence="2">The sequence shown here is derived from an EMBL/GenBank/DDBJ whole genome shotgun (WGS) entry which is preliminary data.</text>
</comment>